<dbReference type="GO" id="GO:0030488">
    <property type="term" value="P:tRNA methylation"/>
    <property type="evidence" value="ECO:0007669"/>
    <property type="project" value="TreeGrafter"/>
</dbReference>
<evidence type="ECO:0000256" key="6">
    <source>
        <dbReference type="ARBA" id="ARBA00038255"/>
    </source>
</evidence>
<dbReference type="Pfam" id="PF00400">
    <property type="entry name" value="WD40"/>
    <property type="match status" value="1"/>
</dbReference>
<dbReference type="EMBL" id="HBUE01310119">
    <property type="protein sequence ID" value="CAG6582918.1"/>
    <property type="molecule type" value="Transcribed_RNA"/>
</dbReference>
<dbReference type="AlphaFoldDB" id="A0A8D8AR58"/>
<dbReference type="EMBL" id="HBUE01203891">
    <property type="protein sequence ID" value="CAG6531076.1"/>
    <property type="molecule type" value="Transcribed_RNA"/>
</dbReference>
<dbReference type="PANTHER" id="PTHR14344:SF3">
    <property type="entry name" value="WD REPEAT-CONTAINING PROTEIN 6"/>
    <property type="match status" value="1"/>
</dbReference>
<evidence type="ECO:0000256" key="1">
    <source>
        <dbReference type="ARBA" id="ARBA00004496"/>
    </source>
</evidence>
<evidence type="ECO:0000256" key="5">
    <source>
        <dbReference type="ARBA" id="ARBA00022737"/>
    </source>
</evidence>
<accession>A0A8D8AR58</accession>
<proteinExistence type="inferred from homology"/>
<dbReference type="InterPro" id="IPR036322">
    <property type="entry name" value="WD40_repeat_dom_sf"/>
</dbReference>
<evidence type="ECO:0000313" key="9">
    <source>
        <dbReference type="EMBL" id="CAG6460579.1"/>
    </source>
</evidence>
<dbReference type="SUPFAM" id="SSF50978">
    <property type="entry name" value="WD40 repeat-like"/>
    <property type="match status" value="3"/>
</dbReference>
<name>A0A8D8AR58_CULPI</name>
<evidence type="ECO:0000256" key="7">
    <source>
        <dbReference type="ARBA" id="ARBA00040154"/>
    </source>
</evidence>
<evidence type="ECO:0000256" key="8">
    <source>
        <dbReference type="PROSITE-ProRule" id="PRU00221"/>
    </source>
</evidence>
<evidence type="ECO:0000256" key="4">
    <source>
        <dbReference type="ARBA" id="ARBA00022694"/>
    </source>
</evidence>
<evidence type="ECO:0000256" key="2">
    <source>
        <dbReference type="ARBA" id="ARBA00022490"/>
    </source>
</evidence>
<dbReference type="EMBL" id="HBUE01040926">
    <property type="protein sequence ID" value="CAG6460579.1"/>
    <property type="molecule type" value="Transcribed_RNA"/>
</dbReference>
<evidence type="ECO:0000256" key="3">
    <source>
        <dbReference type="ARBA" id="ARBA00022574"/>
    </source>
</evidence>
<protein>
    <recommendedName>
        <fullName evidence="7">tRNA (34-2'-O)-methyltransferase regulator WDR6</fullName>
    </recommendedName>
</protein>
<sequence length="1012" mass="112706">MSVLADAACIQVLTNAKIIVGIGNSLVLLHLEPSDGQTHRVSVPLPRFKHKINGIDASRKSDGSWQVVFHAGRDIYSLVLKEDNTFTEVTKVRIYNLKEDMQFDAPTGSLMVFAKRRLNDWISSLKLLDCETLCAVTGHGVAICFQLVFGHWTMVDQCCCEDSSTLYCSHLVGSSWQDLLCLCGTALGLLITWKVSGPRRGQILSSIRAHNGVVFSIDCNLERNLLTTTSDDRSVKFWTMEAQQDDRFELKEQSYCFGHTARVFRCRIIESGWVVSVGEDSNACLWDPEGNLVVRKRLEDGATLWNVDYDADTKTLFTCASNGNVAQFCIERYLVSDRGQQEVKDITPDLGGANLTKMKFLFDGSLVAVTDRNQIVLLREGGEPEVVEQLEGLKCSILEVCQDRIYVAGDRSLNIYELVKGQISLMASHKIDFNLDAFEPEETSAKATVIRSLVCSSQTVFACDNDGRCLAYDRDLAQLKSCHRLPKIGERWLTSGFTQDNRILLADRNGNLYLYQSDGIDPEFKLPRPHGNLGITQIRLEEHTAEGCYLSTSGHDGHVRTIFLNPLKNTLRLCGAEKVPISWIDRMVPGNAGSDLRLMGFNDSHFVVCDQSREVLLQVNCGGGHRYWDCYGSTDGSHFRFVYIQHKRLKQVVARFDRSSGSSLQLPRLNWHSKACNVVRLVRTEVGTWFISGGEDNILRINRFCGITSGLDIGKHLYCHISSIKSLCWFERSSGSVVLVSTGGRAQLCLTTLNLQSSGCRTREELSYMLKASDSDRSRWRTNRTAAFDPETRFMCAVPTQSRLFIGCSDGYLREFTVEEEQDSYRIDLAQEIFYGRCLLHAASFTVANEPILVTMATDGLVCFWDPRQLGEPFYKLQHHASGINGFDLKLLDGGTGSFLIATGGDDQAVVISKLQMQPRKSSFFVRLERTVRAANVHLGQVTGVRFAASGTMVWTAAVDQAVCLLDFGALKGGVSVVKRLETCVADVKGLELVPEADGLFVYGCGFEFIKG</sequence>
<keyword evidence="3 8" id="KW-0853">WD repeat</keyword>
<organism evidence="9">
    <name type="scientific">Culex pipiens</name>
    <name type="common">House mosquito</name>
    <dbReference type="NCBI Taxonomy" id="7175"/>
    <lineage>
        <taxon>Eukaryota</taxon>
        <taxon>Metazoa</taxon>
        <taxon>Ecdysozoa</taxon>
        <taxon>Arthropoda</taxon>
        <taxon>Hexapoda</taxon>
        <taxon>Insecta</taxon>
        <taxon>Pterygota</taxon>
        <taxon>Neoptera</taxon>
        <taxon>Endopterygota</taxon>
        <taxon>Diptera</taxon>
        <taxon>Nematocera</taxon>
        <taxon>Culicoidea</taxon>
        <taxon>Culicidae</taxon>
        <taxon>Culicinae</taxon>
        <taxon>Culicini</taxon>
        <taxon>Culex</taxon>
        <taxon>Culex</taxon>
    </lineage>
</organism>
<dbReference type="PROSITE" id="PS50294">
    <property type="entry name" value="WD_REPEATS_REGION"/>
    <property type="match status" value="1"/>
</dbReference>
<comment type="similarity">
    <text evidence="6">Belongs to the WD repeat WDR6 family.</text>
</comment>
<keyword evidence="5" id="KW-0677">Repeat</keyword>
<dbReference type="InterPro" id="IPR051973">
    <property type="entry name" value="tRNA_Anticodon_Mtase-Reg"/>
</dbReference>
<comment type="subcellular location">
    <subcellularLocation>
        <location evidence="1">Cytoplasm</location>
    </subcellularLocation>
</comment>
<dbReference type="GO" id="GO:0005737">
    <property type="term" value="C:cytoplasm"/>
    <property type="evidence" value="ECO:0007669"/>
    <property type="project" value="UniProtKB-SubCell"/>
</dbReference>
<keyword evidence="2" id="KW-0963">Cytoplasm</keyword>
<feature type="repeat" description="WD" evidence="8">
    <location>
        <begin position="207"/>
        <end position="248"/>
    </location>
</feature>
<dbReference type="InterPro" id="IPR015943">
    <property type="entry name" value="WD40/YVTN_repeat-like_dom_sf"/>
</dbReference>
<dbReference type="PANTHER" id="PTHR14344">
    <property type="entry name" value="WD REPEAT PROTEIN"/>
    <property type="match status" value="1"/>
</dbReference>
<keyword evidence="4" id="KW-0819">tRNA processing</keyword>
<reference evidence="9" key="1">
    <citation type="submission" date="2021-05" db="EMBL/GenBank/DDBJ databases">
        <authorList>
            <person name="Alioto T."/>
            <person name="Alioto T."/>
            <person name="Gomez Garrido J."/>
        </authorList>
    </citation>
    <scope>NUCLEOTIDE SEQUENCE</scope>
</reference>
<dbReference type="SMART" id="SM00320">
    <property type="entry name" value="WD40"/>
    <property type="match status" value="5"/>
</dbReference>
<dbReference type="PROSITE" id="PS50082">
    <property type="entry name" value="WD_REPEATS_2"/>
    <property type="match status" value="1"/>
</dbReference>
<dbReference type="InterPro" id="IPR001680">
    <property type="entry name" value="WD40_rpt"/>
</dbReference>
<dbReference type="Gene3D" id="2.130.10.10">
    <property type="entry name" value="YVTN repeat-like/Quinoprotein amine dehydrogenase"/>
    <property type="match status" value="3"/>
</dbReference>